<dbReference type="EMBL" id="DS547269">
    <property type="protein sequence ID" value="EDQ98482.1"/>
    <property type="molecule type" value="Genomic_DNA"/>
</dbReference>
<dbReference type="Proteomes" id="UP000001194">
    <property type="component" value="Unassembled WGS sequence"/>
</dbReference>
<organism evidence="3">
    <name type="scientific">Laccaria bicolor (strain S238N-H82 / ATCC MYA-4686)</name>
    <name type="common">Bicoloured deceiver</name>
    <name type="synonym">Laccaria laccata var. bicolor</name>
    <dbReference type="NCBI Taxonomy" id="486041"/>
    <lineage>
        <taxon>Eukaryota</taxon>
        <taxon>Fungi</taxon>
        <taxon>Dikarya</taxon>
        <taxon>Basidiomycota</taxon>
        <taxon>Agaricomycotina</taxon>
        <taxon>Agaricomycetes</taxon>
        <taxon>Agaricomycetidae</taxon>
        <taxon>Agaricales</taxon>
        <taxon>Agaricineae</taxon>
        <taxon>Hydnangiaceae</taxon>
        <taxon>Laccaria</taxon>
    </lineage>
</organism>
<dbReference type="KEGG" id="lbc:LACBIDRAFT_335924"/>
<reference evidence="2 3" key="1">
    <citation type="journal article" date="2008" name="Nature">
        <title>The genome of Laccaria bicolor provides insights into mycorrhizal symbiosis.</title>
        <authorList>
            <person name="Martin F."/>
            <person name="Aerts A."/>
            <person name="Ahren D."/>
            <person name="Brun A."/>
            <person name="Danchin E.G.J."/>
            <person name="Duchaussoy F."/>
            <person name="Gibon J."/>
            <person name="Kohler A."/>
            <person name="Lindquist E."/>
            <person name="Pereda V."/>
            <person name="Salamov A."/>
            <person name="Shapiro H.J."/>
            <person name="Wuyts J."/>
            <person name="Blaudez D."/>
            <person name="Buee M."/>
            <person name="Brokstein P."/>
            <person name="Canbaeck B."/>
            <person name="Cohen D."/>
            <person name="Courty P.E."/>
            <person name="Coutinho P.M."/>
            <person name="Delaruelle C."/>
            <person name="Detter J.C."/>
            <person name="Deveau A."/>
            <person name="DiFazio S."/>
            <person name="Duplessis S."/>
            <person name="Fraissinet-Tachet L."/>
            <person name="Lucic E."/>
            <person name="Frey-Klett P."/>
            <person name="Fourrey C."/>
            <person name="Feussner I."/>
            <person name="Gay G."/>
            <person name="Grimwood J."/>
            <person name="Hoegger P.J."/>
            <person name="Jain P."/>
            <person name="Kilaru S."/>
            <person name="Labbe J."/>
            <person name="Lin Y.C."/>
            <person name="Legue V."/>
            <person name="Le Tacon F."/>
            <person name="Marmeisse R."/>
            <person name="Melayah D."/>
            <person name="Montanini B."/>
            <person name="Muratet M."/>
            <person name="Nehls U."/>
            <person name="Niculita-Hirzel H."/>
            <person name="Oudot-Le Secq M.P."/>
            <person name="Peter M."/>
            <person name="Quesneville H."/>
            <person name="Rajashekar B."/>
            <person name="Reich M."/>
            <person name="Rouhier N."/>
            <person name="Schmutz J."/>
            <person name="Yin T."/>
            <person name="Chalot M."/>
            <person name="Henrissat B."/>
            <person name="Kuees U."/>
            <person name="Lucas S."/>
            <person name="Van de Peer Y."/>
            <person name="Podila G.K."/>
            <person name="Polle A."/>
            <person name="Pukkila P.J."/>
            <person name="Richardson P.M."/>
            <person name="Rouze P."/>
            <person name="Sanders I.R."/>
            <person name="Stajich J.E."/>
            <person name="Tunlid A."/>
            <person name="Tuskan G."/>
            <person name="Grigoriev I.V."/>
        </authorList>
    </citation>
    <scope>NUCLEOTIDE SEQUENCE [LARGE SCALE GENOMIC DNA]</scope>
    <source>
        <strain evidence="3">S238N-H82 / ATCC MYA-4686</strain>
    </source>
</reference>
<dbReference type="GeneID" id="6086521"/>
<feature type="compositionally biased region" description="Basic and acidic residues" evidence="1">
    <location>
        <begin position="92"/>
        <end position="113"/>
    </location>
</feature>
<evidence type="ECO:0000313" key="3">
    <source>
        <dbReference type="Proteomes" id="UP000001194"/>
    </source>
</evidence>
<sequence>MHDADVAIERHSGPIIQLLNPTATVVWMLRPEDDVNVDLADTGWGARIHQGGGGGGEEDEEEEEEEEEEEVDRGEGVSETMTCHPPMRCARRRADNHGRMTQDDTRPQGRESDASPLHQWRRTSDDSDRVSQACSTLRGYVVKKFYNVVTNFFHFQERSEYINFSPDSITITRIPPLPSVAVRLPLPMFVRRAWATSKCSPFRSRRGQLW</sequence>
<evidence type="ECO:0000256" key="1">
    <source>
        <dbReference type="SAM" id="MobiDB-lite"/>
    </source>
</evidence>
<gene>
    <name evidence="2" type="ORF">LACBIDRAFT_335924</name>
</gene>
<protein>
    <submittedName>
        <fullName evidence="2">Predicted protein</fullName>
    </submittedName>
</protein>
<dbReference type="RefSeq" id="XP_001890867.1">
    <property type="nucleotide sequence ID" value="XM_001890832.1"/>
</dbReference>
<feature type="region of interest" description="Disordered" evidence="1">
    <location>
        <begin position="44"/>
        <end position="128"/>
    </location>
</feature>
<name>B0E3U9_LACBS</name>
<feature type="compositionally biased region" description="Acidic residues" evidence="1">
    <location>
        <begin position="56"/>
        <end position="72"/>
    </location>
</feature>
<dbReference type="InParanoid" id="B0E3U9"/>
<dbReference type="AlphaFoldDB" id="B0E3U9"/>
<accession>B0E3U9</accession>
<proteinExistence type="predicted"/>
<dbReference type="HOGENOM" id="CLU_1326583_0_0_1"/>
<keyword evidence="3" id="KW-1185">Reference proteome</keyword>
<evidence type="ECO:0000313" key="2">
    <source>
        <dbReference type="EMBL" id="EDQ98482.1"/>
    </source>
</evidence>